<feature type="signal peptide" evidence="1">
    <location>
        <begin position="1"/>
        <end position="24"/>
    </location>
</feature>
<evidence type="ECO:0000313" key="3">
    <source>
        <dbReference type="Proteomes" id="UP000605733"/>
    </source>
</evidence>
<keyword evidence="3" id="KW-1185">Reference proteome</keyword>
<dbReference type="Proteomes" id="UP000605733">
    <property type="component" value="Unassembled WGS sequence"/>
</dbReference>
<feature type="chain" id="PRO_5047008179" evidence="1">
    <location>
        <begin position="25"/>
        <end position="356"/>
    </location>
</feature>
<organism evidence="2 3">
    <name type="scientific">Christiangramia forsetii</name>
    <dbReference type="NCBI Taxonomy" id="411153"/>
    <lineage>
        <taxon>Bacteria</taxon>
        <taxon>Pseudomonadati</taxon>
        <taxon>Bacteroidota</taxon>
        <taxon>Flavobacteriia</taxon>
        <taxon>Flavobacteriales</taxon>
        <taxon>Flavobacteriaceae</taxon>
        <taxon>Christiangramia</taxon>
    </lineage>
</organism>
<reference evidence="3" key="1">
    <citation type="journal article" date="2019" name="Int. J. Syst. Evol. Microbiol.">
        <title>The Global Catalogue of Microorganisms (GCM) 10K type strain sequencing project: providing services to taxonomists for standard genome sequencing and annotation.</title>
        <authorList>
            <consortium name="The Broad Institute Genomics Platform"/>
            <consortium name="The Broad Institute Genome Sequencing Center for Infectious Disease"/>
            <person name="Wu L."/>
            <person name="Ma J."/>
        </authorList>
    </citation>
    <scope>NUCLEOTIDE SEQUENCE [LARGE SCALE GENOMIC DNA]</scope>
    <source>
        <strain evidence="3">CGMCC 1.15422</strain>
    </source>
</reference>
<dbReference type="InterPro" id="IPR007788">
    <property type="entry name" value="QCT"/>
</dbReference>
<comment type="caution">
    <text evidence="2">The sequence shown here is derived from an EMBL/GenBank/DDBJ whole genome shotgun (WGS) entry which is preliminary data.</text>
</comment>
<proteinExistence type="predicted"/>
<dbReference type="Pfam" id="PF05096">
    <property type="entry name" value="Glu_cyclase_2"/>
    <property type="match status" value="1"/>
</dbReference>
<evidence type="ECO:0000313" key="2">
    <source>
        <dbReference type="EMBL" id="GGG25404.1"/>
    </source>
</evidence>
<dbReference type="EMBL" id="BMIX01000001">
    <property type="protein sequence ID" value="GGG25404.1"/>
    <property type="molecule type" value="Genomic_DNA"/>
</dbReference>
<dbReference type="PANTHER" id="PTHR31270:SF1">
    <property type="entry name" value="GLUTAMINYL-PEPTIDE CYCLOTRANSFERASE"/>
    <property type="match status" value="1"/>
</dbReference>
<accession>A0ABQ1WES3</accession>
<dbReference type="PROSITE" id="PS51257">
    <property type="entry name" value="PROKAR_LIPOPROTEIN"/>
    <property type="match status" value="1"/>
</dbReference>
<dbReference type="RefSeq" id="WP_011710128.1">
    <property type="nucleotide sequence ID" value="NZ_BMIX01000001.1"/>
</dbReference>
<dbReference type="PANTHER" id="PTHR31270">
    <property type="entry name" value="GLUTAMINYL-PEPTIDE CYCLOTRANSFERASE"/>
    <property type="match status" value="1"/>
</dbReference>
<keyword evidence="1" id="KW-0732">Signal</keyword>
<dbReference type="InterPro" id="IPR011044">
    <property type="entry name" value="Quino_amine_DH_bsu"/>
</dbReference>
<evidence type="ECO:0000256" key="1">
    <source>
        <dbReference type="SAM" id="SignalP"/>
    </source>
</evidence>
<protein>
    <submittedName>
        <fullName evidence="2">Glutamine cyclotransferase</fullName>
    </submittedName>
</protein>
<sequence>MMNKFNLLLLFILNFLFFSCGSNNANKKSDFSLQIKEKKSEFKLNEQLEASIVNSKNKQIDSVSFYFGDLYLQNSKNGNNLQFKLNDVLLGKQVLKAIVYSEESIDTLSKNIKVLNSNAPKVYTYEIVNTFPHDVTSYTQGLEFHGDTLYESIGQYGKSKLRKVALETGETLKEIKLDDQYFAEGLTILNDKLYQLTWQEGEGFIYNLNTFEKTGTFGYNQSKEGWGLCNNGDKIFKSDGTEKIWILDPETLAEQNYIQPTTHKSVSTKFNELEWVDGMIYANTYQLPSVAIINPATGGIEGIINFKGLDKELGNTDDLDPNNDVLNGIAYNRTSKKLYVTGKRWDKIFEVKIIRK</sequence>
<gene>
    <name evidence="2" type="ORF">GCM10011532_05990</name>
</gene>
<dbReference type="SUPFAM" id="SSF50969">
    <property type="entry name" value="YVTN repeat-like/Quinoprotein amine dehydrogenase"/>
    <property type="match status" value="1"/>
</dbReference>
<name>A0ABQ1WES3_9FLAO</name>